<evidence type="ECO:0000256" key="8">
    <source>
        <dbReference type="ARBA" id="ARBA00022786"/>
    </source>
</evidence>
<evidence type="ECO:0000256" key="1">
    <source>
        <dbReference type="ARBA" id="ARBA00000900"/>
    </source>
</evidence>
<feature type="domain" description="RING-type" evidence="16">
    <location>
        <begin position="293"/>
        <end position="329"/>
    </location>
</feature>
<dbReference type="GO" id="GO:0016567">
    <property type="term" value="P:protein ubiquitination"/>
    <property type="evidence" value="ECO:0007669"/>
    <property type="project" value="InterPro"/>
</dbReference>
<evidence type="ECO:0000256" key="5">
    <source>
        <dbReference type="ARBA" id="ARBA00022692"/>
    </source>
</evidence>
<dbReference type="EMBL" id="JACSEA010000004">
    <property type="protein sequence ID" value="KAF7402445.1"/>
    <property type="molecule type" value="Genomic_DNA"/>
</dbReference>
<keyword evidence="10" id="KW-0862">Zinc</keyword>
<dbReference type="PANTHER" id="PTHR12183">
    <property type="entry name" value="MITOCHONDRIAL UBIQUITIN LIGASE ACTIVATOR OF NFKB 1"/>
    <property type="match status" value="1"/>
</dbReference>
<dbReference type="InterPro" id="IPR022170">
    <property type="entry name" value="MUL1-like"/>
</dbReference>
<evidence type="ECO:0000256" key="10">
    <source>
        <dbReference type="ARBA" id="ARBA00022833"/>
    </source>
</evidence>
<dbReference type="InterPro" id="IPR051652">
    <property type="entry name" value="MDM2_MDM4_MUL1"/>
</dbReference>
<evidence type="ECO:0000256" key="2">
    <source>
        <dbReference type="ARBA" id="ARBA00004374"/>
    </source>
</evidence>
<keyword evidence="7 14" id="KW-0863">Zinc-finger</keyword>
<keyword evidence="12" id="KW-0496">Mitochondrion</keyword>
<dbReference type="InterPro" id="IPR013083">
    <property type="entry name" value="Znf_RING/FYVE/PHD"/>
</dbReference>
<gene>
    <name evidence="17" type="ORF">HZH66_004712</name>
</gene>
<evidence type="ECO:0000256" key="13">
    <source>
        <dbReference type="ARBA" id="ARBA00023136"/>
    </source>
</evidence>
<sequence length="341" mass="38882">MEYVGELITLGIDSIIFGICLKQYLYCKDAIAAVKKADFYEIGTSLEEAVSNSSNNKIEYVAIRGTIKSLGKPLRSINRREITGVLQKLSIKEHVVARTTAGFWSNQEHTMQKIYNTIPFVLQNGRYKVEVLDPLSADILDMDVIADYFEPNIPSFSDHLWGFFTGVRQRGLQNTEEMLREGVVMTGIGEISSINKQNLLTLQPPTDGSPFYLTTMSITSLIKKLDERKRTYKWLCFIFGAIILLISGVVARRFWKTRQERRLAEQLRESLAASRRQRRQFVRDSDLREDQLCVVCRTNPREIILLPCGHVCLCEDCAEGIINQCPICREKIVQKAAAYII</sequence>
<dbReference type="Proteomes" id="UP000614350">
    <property type="component" value="Unassembled WGS sequence"/>
</dbReference>
<reference evidence="17" key="1">
    <citation type="journal article" date="2020" name="G3 (Bethesda)">
        <title>High-Quality Assemblies for Three Invasive Social Wasps from the &lt;i&gt;Vespula&lt;/i&gt; Genus.</title>
        <authorList>
            <person name="Harrop T.W.R."/>
            <person name="Guhlin J."/>
            <person name="McLaughlin G.M."/>
            <person name="Permina E."/>
            <person name="Stockwell P."/>
            <person name="Gilligan J."/>
            <person name="Le Lec M.F."/>
            <person name="Gruber M.A.M."/>
            <person name="Quinn O."/>
            <person name="Lovegrove M."/>
            <person name="Duncan E.J."/>
            <person name="Remnant E.J."/>
            <person name="Van Eeckhoven J."/>
            <person name="Graham B."/>
            <person name="Knapp R.A."/>
            <person name="Langford K.W."/>
            <person name="Kronenberg Z."/>
            <person name="Press M.O."/>
            <person name="Eacker S.M."/>
            <person name="Wilson-Rankin E.E."/>
            <person name="Purcell J."/>
            <person name="Lester P.J."/>
            <person name="Dearden P.K."/>
        </authorList>
    </citation>
    <scope>NUCLEOTIDE SEQUENCE</scope>
    <source>
        <strain evidence="17">Marl-1</strain>
    </source>
</reference>
<proteinExistence type="predicted"/>
<evidence type="ECO:0000313" key="18">
    <source>
        <dbReference type="Proteomes" id="UP000614350"/>
    </source>
</evidence>
<evidence type="ECO:0000256" key="11">
    <source>
        <dbReference type="ARBA" id="ARBA00022989"/>
    </source>
</evidence>
<name>A0A834K9K9_VESVU</name>
<dbReference type="InterPro" id="IPR001841">
    <property type="entry name" value="Znf_RING"/>
</dbReference>
<dbReference type="GO" id="GO:0008270">
    <property type="term" value="F:zinc ion binding"/>
    <property type="evidence" value="ECO:0007669"/>
    <property type="project" value="UniProtKB-KW"/>
</dbReference>
<evidence type="ECO:0000256" key="14">
    <source>
        <dbReference type="PROSITE-ProRule" id="PRU00175"/>
    </source>
</evidence>
<evidence type="ECO:0000256" key="12">
    <source>
        <dbReference type="ARBA" id="ARBA00023128"/>
    </source>
</evidence>
<organism evidence="17 18">
    <name type="scientific">Vespula vulgaris</name>
    <name type="common">Yellow jacket</name>
    <name type="synonym">Wasp</name>
    <dbReference type="NCBI Taxonomy" id="7454"/>
    <lineage>
        <taxon>Eukaryota</taxon>
        <taxon>Metazoa</taxon>
        <taxon>Ecdysozoa</taxon>
        <taxon>Arthropoda</taxon>
        <taxon>Hexapoda</taxon>
        <taxon>Insecta</taxon>
        <taxon>Pterygota</taxon>
        <taxon>Neoptera</taxon>
        <taxon>Endopterygota</taxon>
        <taxon>Hymenoptera</taxon>
        <taxon>Apocrita</taxon>
        <taxon>Aculeata</taxon>
        <taxon>Vespoidea</taxon>
        <taxon>Vespidae</taxon>
        <taxon>Vespinae</taxon>
        <taxon>Vespula</taxon>
    </lineage>
</organism>
<keyword evidence="5 15" id="KW-0812">Transmembrane</keyword>
<dbReference type="FunFam" id="1.10.1170.10:FF:000002">
    <property type="entry name" value="Baculoviral IAP repeat containing 7"/>
    <property type="match status" value="1"/>
</dbReference>
<evidence type="ECO:0000313" key="17">
    <source>
        <dbReference type="EMBL" id="KAF7402445.1"/>
    </source>
</evidence>
<evidence type="ECO:0000256" key="4">
    <source>
        <dbReference type="ARBA" id="ARBA00022679"/>
    </source>
</evidence>
<dbReference type="CDD" id="cd16649">
    <property type="entry name" value="mRING-HC-C3HC5_CGRF1-like"/>
    <property type="match status" value="1"/>
</dbReference>
<comment type="catalytic activity">
    <reaction evidence="1">
        <text>S-ubiquitinyl-[E2 ubiquitin-conjugating enzyme]-L-cysteine + [acceptor protein]-L-lysine = [E2 ubiquitin-conjugating enzyme]-L-cysteine + N(6)-ubiquitinyl-[acceptor protein]-L-lysine.</text>
        <dbReference type="EC" id="2.3.2.27"/>
    </reaction>
</comment>
<evidence type="ECO:0000256" key="6">
    <source>
        <dbReference type="ARBA" id="ARBA00022723"/>
    </source>
</evidence>
<dbReference type="SMART" id="SM00184">
    <property type="entry name" value="RING"/>
    <property type="match status" value="1"/>
</dbReference>
<keyword evidence="8" id="KW-0833">Ubl conjugation pathway</keyword>
<feature type="transmembrane region" description="Helical" evidence="15">
    <location>
        <begin position="232"/>
        <end position="251"/>
    </location>
</feature>
<dbReference type="EC" id="2.3.2.27" evidence="3"/>
<dbReference type="SUPFAM" id="SSF57850">
    <property type="entry name" value="RING/U-box"/>
    <property type="match status" value="1"/>
</dbReference>
<dbReference type="AlphaFoldDB" id="A0A834K9K9"/>
<dbReference type="PANTHER" id="PTHR12183:SF32">
    <property type="entry name" value="MITOCHONDRIAL E3 UBIQUITIN PROTEIN LIGASE 1"/>
    <property type="match status" value="1"/>
</dbReference>
<evidence type="ECO:0000256" key="3">
    <source>
        <dbReference type="ARBA" id="ARBA00012483"/>
    </source>
</evidence>
<dbReference type="PROSITE" id="PS50089">
    <property type="entry name" value="ZF_RING_2"/>
    <property type="match status" value="1"/>
</dbReference>
<dbReference type="Gene3D" id="3.30.40.10">
    <property type="entry name" value="Zinc/RING finger domain, C3HC4 (zinc finger)"/>
    <property type="match status" value="1"/>
</dbReference>
<comment type="caution">
    <text evidence="17">The sequence shown here is derived from an EMBL/GenBank/DDBJ whole genome shotgun (WGS) entry which is preliminary data.</text>
</comment>
<accession>A0A834K9K9</accession>
<dbReference type="GO" id="GO:0061630">
    <property type="term" value="F:ubiquitin protein ligase activity"/>
    <property type="evidence" value="ECO:0007669"/>
    <property type="project" value="UniProtKB-EC"/>
</dbReference>
<keyword evidence="4" id="KW-0808">Transferase</keyword>
<evidence type="ECO:0000259" key="16">
    <source>
        <dbReference type="PROSITE" id="PS50089"/>
    </source>
</evidence>
<keyword evidence="9" id="KW-1000">Mitochondrion outer membrane</keyword>
<dbReference type="Pfam" id="PF13920">
    <property type="entry name" value="zf-C3HC4_3"/>
    <property type="match status" value="1"/>
</dbReference>
<evidence type="ECO:0000256" key="9">
    <source>
        <dbReference type="ARBA" id="ARBA00022787"/>
    </source>
</evidence>
<keyword evidence="11 15" id="KW-1133">Transmembrane helix</keyword>
<dbReference type="Pfam" id="PF12483">
    <property type="entry name" value="GIDE"/>
    <property type="match status" value="1"/>
</dbReference>
<keyword evidence="13 15" id="KW-0472">Membrane</keyword>
<comment type="subcellular location">
    <subcellularLocation>
        <location evidence="2">Mitochondrion outer membrane</location>
        <topology evidence="2">Multi-pass membrane protein</topology>
    </subcellularLocation>
</comment>
<dbReference type="GO" id="GO:0005741">
    <property type="term" value="C:mitochondrial outer membrane"/>
    <property type="evidence" value="ECO:0007669"/>
    <property type="project" value="UniProtKB-SubCell"/>
</dbReference>
<evidence type="ECO:0000256" key="7">
    <source>
        <dbReference type="ARBA" id="ARBA00022771"/>
    </source>
</evidence>
<evidence type="ECO:0000256" key="15">
    <source>
        <dbReference type="SAM" id="Phobius"/>
    </source>
</evidence>
<keyword evidence="6" id="KW-0479">Metal-binding</keyword>
<protein>
    <recommendedName>
        <fullName evidence="3">RING-type E3 ubiquitin transferase</fullName>
        <ecNumber evidence="3">2.3.2.27</ecNumber>
    </recommendedName>
</protein>
<keyword evidence="18" id="KW-1185">Reference proteome</keyword>